<comment type="caution">
    <text evidence="2">The sequence shown here is derived from an EMBL/GenBank/DDBJ whole genome shotgun (WGS) entry which is preliminary data.</text>
</comment>
<dbReference type="InterPro" id="IPR058403">
    <property type="entry name" value="DUF8090"/>
</dbReference>
<keyword evidence="2" id="KW-0378">Hydrolase</keyword>
<keyword evidence="2" id="KW-0547">Nucleotide-binding</keyword>
<dbReference type="InterPro" id="IPR050742">
    <property type="entry name" value="Helicase_Restrict-Modif_Enz"/>
</dbReference>
<dbReference type="Proteomes" id="UP000003074">
    <property type="component" value="Unassembled WGS sequence"/>
</dbReference>
<organism evidence="2 3">
    <name type="scientific">Ligilactobacillus salivarius GJ-24</name>
    <dbReference type="NCBI Taxonomy" id="1041521"/>
    <lineage>
        <taxon>Bacteria</taxon>
        <taxon>Bacillati</taxon>
        <taxon>Bacillota</taxon>
        <taxon>Bacilli</taxon>
        <taxon>Lactobacillales</taxon>
        <taxon>Lactobacillaceae</taxon>
        <taxon>Ligilactobacillus</taxon>
    </lineage>
</organism>
<dbReference type="Pfam" id="PF26350">
    <property type="entry name" value="DUF8090"/>
    <property type="match status" value="1"/>
</dbReference>
<evidence type="ECO:0000313" key="2">
    <source>
        <dbReference type="EMBL" id="EGM51506.1"/>
    </source>
</evidence>
<keyword evidence="2" id="KW-0067">ATP-binding</keyword>
<dbReference type="AlphaFoldDB" id="F7QUI5"/>
<reference evidence="2 3" key="1">
    <citation type="journal article" date="2011" name="J. Bacteriol.">
        <title>Genome Sequence of Lactobacillus salivarius GJ-24, a Probiotic Strain Isolated from Healthy Adult Intestine.</title>
        <authorList>
            <person name="Cho Y.J."/>
            <person name="Choi J.K."/>
            <person name="Kim J.H."/>
            <person name="Lim Y.S."/>
            <person name="Ham J.S."/>
            <person name="Kang D.K."/>
            <person name="Chun J."/>
            <person name="Paik H.D."/>
            <person name="Kim G.B."/>
        </authorList>
    </citation>
    <scope>NUCLEOTIDE SEQUENCE [LARGE SCALE GENOMIC DNA]</scope>
    <source>
        <strain evidence="2 3">GJ-24</strain>
    </source>
</reference>
<dbReference type="GO" id="GO:0004386">
    <property type="term" value="F:helicase activity"/>
    <property type="evidence" value="ECO:0007669"/>
    <property type="project" value="UniProtKB-KW"/>
</dbReference>
<sequence>MDIFNEGIDIPFINQVIMMRKTESVIVFVQQLGRGLRKAQGKEYLTVIDFIGNYKNNYLIPVALTGDQSRTREGIREHVETGQIEGLSTVNFELVAKKRILKQLRGKKNLFTLEIKKDYQELKRRLNKTPLITDFIKNNMVASQAILSILNKKVIIMIFFLRLIKTLLIYGKMII</sequence>
<dbReference type="EMBL" id="AFOI01000003">
    <property type="protein sequence ID" value="EGM51506.1"/>
    <property type="molecule type" value="Genomic_DNA"/>
</dbReference>
<evidence type="ECO:0000313" key="3">
    <source>
        <dbReference type="Proteomes" id="UP000003074"/>
    </source>
</evidence>
<accession>F7QUI5</accession>
<dbReference type="Gene3D" id="3.40.50.300">
    <property type="entry name" value="P-loop containing nucleotide triphosphate hydrolases"/>
    <property type="match status" value="1"/>
</dbReference>
<dbReference type="InterPro" id="IPR027417">
    <property type="entry name" value="P-loop_NTPase"/>
</dbReference>
<evidence type="ECO:0000259" key="1">
    <source>
        <dbReference type="Pfam" id="PF26350"/>
    </source>
</evidence>
<proteinExistence type="predicted"/>
<gene>
    <name evidence="2" type="ORF">LSGJ_00979</name>
</gene>
<name>F7QUI5_9LACO</name>
<dbReference type="PANTHER" id="PTHR47396">
    <property type="entry name" value="TYPE I RESTRICTION ENZYME ECOKI R PROTEIN"/>
    <property type="match status" value="1"/>
</dbReference>
<protein>
    <submittedName>
        <fullName evidence="2">DNA/RNA helicase</fullName>
    </submittedName>
</protein>
<feature type="domain" description="DUF8090" evidence="1">
    <location>
        <begin position="115"/>
        <end position="148"/>
    </location>
</feature>
<keyword evidence="2" id="KW-0347">Helicase</keyword>
<dbReference type="GO" id="GO:0005829">
    <property type="term" value="C:cytosol"/>
    <property type="evidence" value="ECO:0007669"/>
    <property type="project" value="TreeGrafter"/>
</dbReference>
<dbReference type="PATRIC" id="fig|1041521.3.peg.982"/>
<dbReference type="PANTHER" id="PTHR47396:SF1">
    <property type="entry name" value="ATP-DEPENDENT HELICASE IRC3-RELATED"/>
    <property type="match status" value="1"/>
</dbReference>
<dbReference type="SUPFAM" id="SSF52540">
    <property type="entry name" value="P-loop containing nucleoside triphosphate hydrolases"/>
    <property type="match status" value="1"/>
</dbReference>